<gene>
    <name evidence="1" type="ORF">BV133_2134</name>
</gene>
<dbReference type="SUPFAM" id="SSF81901">
    <property type="entry name" value="HCP-like"/>
    <property type="match status" value="1"/>
</dbReference>
<accession>A0A182D441</accession>
<name>A0A182D441_BLAVI</name>
<dbReference type="KEGG" id="bvr:BVIR_2572"/>
<protein>
    <recommendedName>
        <fullName evidence="2">Sel1 repeat family protein</fullName>
    </recommendedName>
</protein>
<dbReference type="InterPro" id="IPR011990">
    <property type="entry name" value="TPR-like_helical_dom_sf"/>
</dbReference>
<evidence type="ECO:0000313" key="1">
    <source>
        <dbReference type="EMBL" id="BAR99727.1"/>
    </source>
</evidence>
<sequence length="129" mass="14463">MSGVWQDQLPSLKAETVKWWCDFDMHYTAASNLSEEATDLLIKRHIPEGMAKHAEAYVHYKKLADCGLAEGYLGVGLAYCHGYSVEKRPDIGRKYLRMAAAENKEYAIIAEQDRFCSGPAPALPSSRRP</sequence>
<evidence type="ECO:0008006" key="2">
    <source>
        <dbReference type="Google" id="ProtNLM"/>
    </source>
</evidence>
<reference evidence="1" key="1">
    <citation type="journal article" date="2015" name="Genome Announc.">
        <title>Complete Genome Sequence of the Bacteriochlorophyll b-Producing Photosynthetic Bacterium Blastochloris viridis.</title>
        <authorList>
            <person name="Tsukatani Y."/>
            <person name="Hirose Y."/>
            <person name="Harada J."/>
            <person name="Misawa N."/>
            <person name="Mori K."/>
            <person name="Inoue K."/>
            <person name="Tamiaki H."/>
        </authorList>
    </citation>
    <scope>NUCLEOTIDE SEQUENCE [LARGE SCALE GENOMIC DNA]</scope>
    <source>
        <strain evidence="1">DSM 133</strain>
    </source>
</reference>
<dbReference type="Gene3D" id="1.25.40.10">
    <property type="entry name" value="Tetratricopeptide repeat domain"/>
    <property type="match status" value="1"/>
</dbReference>
<proteinExistence type="predicted"/>
<dbReference type="EMBL" id="AP014854">
    <property type="protein sequence ID" value="BAR99727.1"/>
    <property type="molecule type" value="Genomic_DNA"/>
</dbReference>
<organism evidence="1">
    <name type="scientific">Blastochloris viridis</name>
    <name type="common">Rhodopseudomonas viridis</name>
    <dbReference type="NCBI Taxonomy" id="1079"/>
    <lineage>
        <taxon>Bacteria</taxon>
        <taxon>Pseudomonadati</taxon>
        <taxon>Pseudomonadota</taxon>
        <taxon>Alphaproteobacteria</taxon>
        <taxon>Hyphomicrobiales</taxon>
        <taxon>Blastochloridaceae</taxon>
        <taxon>Blastochloris</taxon>
    </lineage>
</organism>
<dbReference type="AlphaFoldDB" id="A0A182D441"/>